<dbReference type="SUPFAM" id="SSF51905">
    <property type="entry name" value="FAD/NAD(P)-binding domain"/>
    <property type="match status" value="1"/>
</dbReference>
<feature type="transmembrane region" description="Helical" evidence="10">
    <location>
        <begin position="490"/>
        <end position="511"/>
    </location>
</feature>
<comment type="similarity">
    <text evidence="3 10">Belongs to the squalene monooxygenase family.</text>
</comment>
<keyword evidence="6 10" id="KW-0274">FAD</keyword>
<comment type="catalytic activity">
    <reaction evidence="10">
        <text>squalene + reduced [NADPH--hemoprotein reductase] + O2 = (S)-2,3-epoxysqualene + oxidized [NADPH--hemoprotein reductase] + H2O + H(+)</text>
        <dbReference type="Rhea" id="RHEA:25282"/>
        <dbReference type="Rhea" id="RHEA-COMP:11964"/>
        <dbReference type="Rhea" id="RHEA-COMP:11965"/>
        <dbReference type="ChEBI" id="CHEBI:15377"/>
        <dbReference type="ChEBI" id="CHEBI:15378"/>
        <dbReference type="ChEBI" id="CHEBI:15379"/>
        <dbReference type="ChEBI" id="CHEBI:15440"/>
        <dbReference type="ChEBI" id="CHEBI:15441"/>
        <dbReference type="ChEBI" id="CHEBI:57618"/>
        <dbReference type="ChEBI" id="CHEBI:58210"/>
        <dbReference type="EC" id="1.14.14.17"/>
    </reaction>
</comment>
<dbReference type="EC" id="1.14.14.17" evidence="4 10"/>
<dbReference type="InterPro" id="IPR036188">
    <property type="entry name" value="FAD/NAD-bd_sf"/>
</dbReference>
<protein>
    <recommendedName>
        <fullName evidence="4 10">Squalene monooxygenase</fullName>
        <ecNumber evidence="4 10">1.14.14.17</ecNumber>
    </recommendedName>
</protein>
<evidence type="ECO:0000259" key="11">
    <source>
        <dbReference type="Pfam" id="PF08491"/>
    </source>
</evidence>
<proteinExistence type="inferred from homology"/>
<dbReference type="GO" id="GO:0050660">
    <property type="term" value="F:flavin adenine dinucleotide binding"/>
    <property type="evidence" value="ECO:0007669"/>
    <property type="project" value="UniProtKB-UniRule"/>
</dbReference>
<keyword evidence="5 10" id="KW-0285">Flavoprotein</keyword>
<keyword evidence="10" id="KW-0812">Transmembrane</keyword>
<dbReference type="Pfam" id="PF08491">
    <property type="entry name" value="SE"/>
    <property type="match status" value="1"/>
</dbReference>
<evidence type="ECO:0000256" key="3">
    <source>
        <dbReference type="ARBA" id="ARBA00008802"/>
    </source>
</evidence>
<dbReference type="GO" id="GO:0006696">
    <property type="term" value="P:ergosterol biosynthetic process"/>
    <property type="evidence" value="ECO:0007669"/>
    <property type="project" value="TreeGrafter"/>
</dbReference>
<keyword evidence="9 10" id="KW-0472">Membrane</keyword>
<dbReference type="GO" id="GO:0005789">
    <property type="term" value="C:endoplasmic reticulum membrane"/>
    <property type="evidence" value="ECO:0007669"/>
    <property type="project" value="UniProtKB-SubCell"/>
</dbReference>
<accession>A0A0F7SR14</accession>
<dbReference type="InterPro" id="IPR013698">
    <property type="entry name" value="Squalene_epoxidase"/>
</dbReference>
<evidence type="ECO:0000256" key="1">
    <source>
        <dbReference type="ARBA" id="ARBA00001974"/>
    </source>
</evidence>
<name>A0A0F7SR14_PHARH</name>
<dbReference type="GO" id="GO:0004506">
    <property type="term" value="F:squalene monooxygenase activity"/>
    <property type="evidence" value="ECO:0007669"/>
    <property type="project" value="UniProtKB-UniRule"/>
</dbReference>
<dbReference type="UniPathway" id="UPA00767">
    <property type="reaction ID" value="UER00752"/>
</dbReference>
<comment type="function">
    <text evidence="10">Catalyzes the stereospecific oxidation of squalene to (S)-2,3-epoxysqualene, and is considered to be a rate-limiting enzyme in steroid biosynthesis.</text>
</comment>
<evidence type="ECO:0000256" key="5">
    <source>
        <dbReference type="ARBA" id="ARBA00022630"/>
    </source>
</evidence>
<dbReference type="PRINTS" id="PR00420">
    <property type="entry name" value="RNGMNOXGNASE"/>
</dbReference>
<comment type="cofactor">
    <cofactor evidence="1 10">
        <name>FAD</name>
        <dbReference type="ChEBI" id="CHEBI:57692"/>
    </cofactor>
</comment>
<evidence type="ECO:0000256" key="10">
    <source>
        <dbReference type="RuleBase" id="RU367121"/>
    </source>
</evidence>
<evidence type="ECO:0000256" key="2">
    <source>
        <dbReference type="ARBA" id="ARBA00004154"/>
    </source>
</evidence>
<dbReference type="PANTHER" id="PTHR10835">
    <property type="entry name" value="SQUALENE MONOOXYGENASE"/>
    <property type="match status" value="1"/>
</dbReference>
<evidence type="ECO:0000256" key="9">
    <source>
        <dbReference type="ARBA" id="ARBA00023136"/>
    </source>
</evidence>
<dbReference type="PANTHER" id="PTHR10835:SF0">
    <property type="entry name" value="SQUALENE MONOOXYGENASE"/>
    <property type="match status" value="1"/>
</dbReference>
<comment type="subcellular location">
    <subcellularLocation>
        <location evidence="10">Endoplasmic reticulum membrane</location>
        <topology evidence="10">Multi-pass membrane protein</topology>
    </subcellularLocation>
    <subcellularLocation>
        <location evidence="2">Microsome membrane</location>
        <topology evidence="2">Multi-pass membrane protein</topology>
    </subcellularLocation>
</comment>
<keyword evidence="10" id="KW-0256">Endoplasmic reticulum</keyword>
<evidence type="ECO:0000313" key="12">
    <source>
        <dbReference type="EMBL" id="CED83144.1"/>
    </source>
</evidence>
<organism evidence="12">
    <name type="scientific">Phaffia rhodozyma</name>
    <name type="common">Yeast</name>
    <name type="synonym">Xanthophyllomyces dendrorhous</name>
    <dbReference type="NCBI Taxonomy" id="264483"/>
    <lineage>
        <taxon>Eukaryota</taxon>
        <taxon>Fungi</taxon>
        <taxon>Dikarya</taxon>
        <taxon>Basidiomycota</taxon>
        <taxon>Agaricomycotina</taxon>
        <taxon>Tremellomycetes</taxon>
        <taxon>Cystofilobasidiales</taxon>
        <taxon>Mrakiaceae</taxon>
        <taxon>Phaffia</taxon>
    </lineage>
</organism>
<evidence type="ECO:0000256" key="6">
    <source>
        <dbReference type="ARBA" id="ARBA00022827"/>
    </source>
</evidence>
<reference evidence="12" key="1">
    <citation type="submission" date="2014-08" db="EMBL/GenBank/DDBJ databases">
        <authorList>
            <person name="Sharma Rahul"/>
            <person name="Thines Marco"/>
        </authorList>
    </citation>
    <scope>NUCLEOTIDE SEQUENCE</scope>
</reference>
<dbReference type="Gene3D" id="3.50.50.60">
    <property type="entry name" value="FAD/NAD(P)-binding domain"/>
    <property type="match status" value="1"/>
</dbReference>
<dbReference type="Pfam" id="PF13450">
    <property type="entry name" value="NAD_binding_8"/>
    <property type="match status" value="1"/>
</dbReference>
<dbReference type="EMBL" id="LN483142">
    <property type="protein sequence ID" value="CED83144.1"/>
    <property type="molecule type" value="Genomic_DNA"/>
</dbReference>
<sequence length="515" mass="56430">MGKFDIIIIGAGIAGSTLAYSLGQSGRRVLCIERDLSTPDRIVGELLQPGGCASLRQLGMGDCLEDIDAVAVEGYCTMYDGHQVEIPYPPCPSGSGSSAGKTPSGRIEGRSFVHGRFVDKLRAKAQSSKNVVMLEGTVKSLLNCPDSSRVIGVSASMKSAAKDTPPQSFYAPVTIIADGCFSRFRPTNAPPPVVRSHFVGLVLHDAPLPIPKHGNVLLGSSFGPVLLYQISTRETRMLVDIKGKLPSIGSGALKEYLEQKVVPGMPSEMEACLKDALDKSEQGGDARLRVMPNSWLPARQQSTGKKEDREGCIVIGDAWNMRHPLTGGGMTVAFHDCVHLTNILAPSSSLPDLEDWHEIAPALRNWYWERKNLSTVVNVLSIALYDLFAADDPNLEVLRQGCFKYFQLGGSAIAGPVSLLSALAPRPLLLFYHFFYVALYSIWCMFFHPQPVHLPSRDGTSTPLEEKQLMEGKEKPQIVWKKPSVTEYPFLVVKSFLVFWTACQVLLPVMWDELR</sequence>
<dbReference type="AlphaFoldDB" id="A0A0F7SR14"/>
<feature type="domain" description="Squalene epoxidase" evidence="11">
    <location>
        <begin position="171"/>
        <end position="453"/>
    </location>
</feature>
<keyword evidence="7" id="KW-0492">Microsome</keyword>
<keyword evidence="8 10" id="KW-0560">Oxidoreductase</keyword>
<evidence type="ECO:0000256" key="7">
    <source>
        <dbReference type="ARBA" id="ARBA00022848"/>
    </source>
</evidence>
<evidence type="ECO:0000256" key="8">
    <source>
        <dbReference type="ARBA" id="ARBA00023002"/>
    </source>
</evidence>
<dbReference type="InterPro" id="IPR040125">
    <property type="entry name" value="Squalene_monox"/>
</dbReference>
<feature type="transmembrane region" description="Helical" evidence="10">
    <location>
        <begin position="430"/>
        <end position="448"/>
    </location>
</feature>
<keyword evidence="10" id="KW-1133">Transmembrane helix</keyword>
<evidence type="ECO:0000256" key="4">
    <source>
        <dbReference type="ARBA" id="ARBA00012312"/>
    </source>
</evidence>